<reference evidence="1 2" key="1">
    <citation type="submission" date="2016-11" db="EMBL/GenBank/DDBJ databases">
        <title>Trade-off between light-utilization and light-protection in marine flavobacteria.</title>
        <authorList>
            <person name="Kumagai Y."/>
        </authorList>
    </citation>
    <scope>NUCLEOTIDE SEQUENCE [LARGE SCALE GENOMIC DNA]</scope>
    <source>
        <strain evidence="1 2">NBRC 107125</strain>
    </source>
</reference>
<dbReference type="EMBL" id="CP019343">
    <property type="protein sequence ID" value="ARN75218.1"/>
    <property type="molecule type" value="Genomic_DNA"/>
</dbReference>
<protein>
    <submittedName>
        <fullName evidence="1">Uncharacterized protein</fullName>
    </submittedName>
</protein>
<keyword evidence="2" id="KW-1185">Reference proteome</keyword>
<dbReference type="RefSeq" id="WP_085759391.1">
    <property type="nucleotide sequence ID" value="NZ_CP019343.1"/>
</dbReference>
<dbReference type="OrthoDB" id="8443524at2"/>
<dbReference type="STRING" id="716816.BST96_14495"/>
<evidence type="ECO:0000313" key="1">
    <source>
        <dbReference type="EMBL" id="ARN75218.1"/>
    </source>
</evidence>
<dbReference type="KEGG" id="osg:BST96_14495"/>
<sequence>MKKWLIGIPAALLVLFLMAFWQMYFSARPPVMTDPATLAGDGSTINYCELPELDGSGKTAAQIPKGNTPGCGYDHFPLPILAECTEPLAEGVDDIRGLWQAVSGKVGHVERWEQCGSRQVLTGAGVIHDGGPNLNADTIGLNSNDTEGSVLFLLGDKEYCGRSSASMTWRNNVLEFNAFGWGPVVVNRYLRDDQLIWEYADGTTTVLERICQLPEEHKVPRKRGARIQLF</sequence>
<dbReference type="Proteomes" id="UP000193450">
    <property type="component" value="Chromosome"/>
</dbReference>
<accession>A0A1X9NB01</accession>
<organism evidence="1 2">
    <name type="scientific">Oceanicoccus sagamiensis</name>
    <dbReference type="NCBI Taxonomy" id="716816"/>
    <lineage>
        <taxon>Bacteria</taxon>
        <taxon>Pseudomonadati</taxon>
        <taxon>Pseudomonadota</taxon>
        <taxon>Gammaproteobacteria</taxon>
        <taxon>Cellvibrionales</taxon>
        <taxon>Spongiibacteraceae</taxon>
        <taxon>Oceanicoccus</taxon>
    </lineage>
</organism>
<evidence type="ECO:0000313" key="2">
    <source>
        <dbReference type="Proteomes" id="UP000193450"/>
    </source>
</evidence>
<proteinExistence type="predicted"/>
<dbReference type="AlphaFoldDB" id="A0A1X9NB01"/>
<gene>
    <name evidence="1" type="ORF">BST96_14495</name>
</gene>
<name>A0A1X9NB01_9GAMM</name>